<reference evidence="1" key="1">
    <citation type="submission" date="2024-05" db="EMBL/GenBank/DDBJ databases">
        <authorList>
            <person name="Badawy S."/>
            <person name="Skurnik M."/>
        </authorList>
    </citation>
    <scope>NUCLEOTIDE SEQUENCE</scope>
</reference>
<organism evidence="1">
    <name type="scientific">Escherichia phage fEgEco12</name>
    <dbReference type="NCBI Taxonomy" id="3158837"/>
    <lineage>
        <taxon>Viruses</taxon>
        <taxon>Duplodnaviria</taxon>
        <taxon>Heunggongvirae</taxon>
        <taxon>Uroviricota</taxon>
        <taxon>Caudoviricetes</taxon>
    </lineage>
</organism>
<dbReference type="EMBL" id="PP777464">
    <property type="protein sequence ID" value="XBS49692.1"/>
    <property type="molecule type" value="Genomic_DNA"/>
</dbReference>
<name>A0AAU7PI67_9CAUD</name>
<protein>
    <submittedName>
        <fullName evidence="1">Uncharacterized protein</fullName>
    </submittedName>
</protein>
<sequence>MNEQKEFYTKHLSASEQMFLRSVSPLRLDTPHARDCFNNCIRITLEALENNNKNIQYSGVMGLIFFYE</sequence>
<evidence type="ECO:0000313" key="1">
    <source>
        <dbReference type="EMBL" id="XBS49692.1"/>
    </source>
</evidence>
<accession>A0AAU7PI67</accession>
<proteinExistence type="predicted"/>